<name>A0A972VUT3_9GAMM</name>
<dbReference type="EMBL" id="JABMOJ010000169">
    <property type="protein sequence ID" value="NQV64638.1"/>
    <property type="molecule type" value="Genomic_DNA"/>
</dbReference>
<evidence type="ECO:0000259" key="2">
    <source>
        <dbReference type="Pfam" id="PF02894"/>
    </source>
</evidence>
<dbReference type="PANTHER" id="PTHR43593">
    <property type="match status" value="1"/>
</dbReference>
<dbReference type="PROSITE" id="PS51257">
    <property type="entry name" value="PROKAR_LIPOPROTEIN"/>
    <property type="match status" value="1"/>
</dbReference>
<dbReference type="Proteomes" id="UP000754644">
    <property type="component" value="Unassembled WGS sequence"/>
</dbReference>
<protein>
    <submittedName>
        <fullName evidence="3">Gfo/Idh/MocA family oxidoreductase</fullName>
    </submittedName>
</protein>
<sequence length="353" mass="38976">MTVRYGIIGTGMMGCEHIRNLVQIDAAEVVAVADPNAKSRAWALTACQPKFTPTVYEDYRQLLARDDIDAVVIASPNFTHIDVMREVFKTDKHVLLEKPMCTTMADCQAVVAGASQHKGLVWVGLEYRYMAPVARFLAELEQGAVGDLKMLFIREHRYPFLKKVGDWNRFNKNSGGTLVEKCCHFFDLMNLAIKSQPVSVFASGGQDVNHLQERYDGATPDILDNAFVIIDYANGARACLDLCMFAESSRNEQELVATGDLGKLEALIPEGRLIRGGREYQKYESFDIEIDPRVAEVGFHHGASYLEHLNFIEAIETGSPAAVTVADGLLSVSMGVAAQRSIVEGRKVLIADV</sequence>
<evidence type="ECO:0000259" key="1">
    <source>
        <dbReference type="Pfam" id="PF01408"/>
    </source>
</evidence>
<dbReference type="InterPro" id="IPR004104">
    <property type="entry name" value="Gfo/Idh/MocA-like_OxRdtase_C"/>
</dbReference>
<dbReference type="SUPFAM" id="SSF55347">
    <property type="entry name" value="Glyceraldehyde-3-phosphate dehydrogenase-like, C-terminal domain"/>
    <property type="match status" value="1"/>
</dbReference>
<dbReference type="GO" id="GO:0000166">
    <property type="term" value="F:nucleotide binding"/>
    <property type="evidence" value="ECO:0007669"/>
    <property type="project" value="InterPro"/>
</dbReference>
<dbReference type="InterPro" id="IPR036291">
    <property type="entry name" value="NAD(P)-bd_dom_sf"/>
</dbReference>
<dbReference type="PANTHER" id="PTHR43593:SF1">
    <property type="entry name" value="INOSITOL 2-DEHYDROGENASE"/>
    <property type="match status" value="1"/>
</dbReference>
<comment type="caution">
    <text evidence="3">The sequence shown here is derived from an EMBL/GenBank/DDBJ whole genome shotgun (WGS) entry which is preliminary data.</text>
</comment>
<accession>A0A972VUT3</accession>
<gene>
    <name evidence="3" type="ORF">HQ497_04660</name>
</gene>
<dbReference type="Gene3D" id="3.30.360.10">
    <property type="entry name" value="Dihydrodipicolinate Reductase, domain 2"/>
    <property type="match status" value="1"/>
</dbReference>
<dbReference type="InterPro" id="IPR050424">
    <property type="entry name" value="Gfo-Idh-MocA_inositol_DH"/>
</dbReference>
<feature type="domain" description="Gfo/Idh/MocA-like oxidoreductase N-terminal" evidence="1">
    <location>
        <begin position="3"/>
        <end position="124"/>
    </location>
</feature>
<proteinExistence type="predicted"/>
<dbReference type="Pfam" id="PF02894">
    <property type="entry name" value="GFO_IDH_MocA_C"/>
    <property type="match status" value="1"/>
</dbReference>
<dbReference type="AlphaFoldDB" id="A0A972VUT3"/>
<dbReference type="Pfam" id="PF01408">
    <property type="entry name" value="GFO_IDH_MocA"/>
    <property type="match status" value="1"/>
</dbReference>
<dbReference type="SUPFAM" id="SSF51735">
    <property type="entry name" value="NAD(P)-binding Rossmann-fold domains"/>
    <property type="match status" value="1"/>
</dbReference>
<evidence type="ECO:0000313" key="3">
    <source>
        <dbReference type="EMBL" id="NQV64638.1"/>
    </source>
</evidence>
<organism evidence="3 4">
    <name type="scientific">SAR86 cluster bacterium</name>
    <dbReference type="NCBI Taxonomy" id="2030880"/>
    <lineage>
        <taxon>Bacteria</taxon>
        <taxon>Pseudomonadati</taxon>
        <taxon>Pseudomonadota</taxon>
        <taxon>Gammaproteobacteria</taxon>
        <taxon>SAR86 cluster</taxon>
    </lineage>
</organism>
<dbReference type="InterPro" id="IPR000683">
    <property type="entry name" value="Gfo/Idh/MocA-like_OxRdtase_N"/>
</dbReference>
<feature type="domain" description="Gfo/Idh/MocA-like oxidoreductase C-terminal" evidence="2">
    <location>
        <begin position="140"/>
        <end position="348"/>
    </location>
</feature>
<dbReference type="Gene3D" id="3.40.50.720">
    <property type="entry name" value="NAD(P)-binding Rossmann-like Domain"/>
    <property type="match status" value="1"/>
</dbReference>
<evidence type="ECO:0000313" key="4">
    <source>
        <dbReference type="Proteomes" id="UP000754644"/>
    </source>
</evidence>
<reference evidence="3" key="1">
    <citation type="submission" date="2020-05" db="EMBL/GenBank/DDBJ databases">
        <title>Sulfur intermediates as new biogeochemical hubs in an aquatic model microbial ecosystem.</title>
        <authorList>
            <person name="Vigneron A."/>
        </authorList>
    </citation>
    <scope>NUCLEOTIDE SEQUENCE</scope>
    <source>
        <strain evidence="3">Bin.250</strain>
    </source>
</reference>